<dbReference type="EMBL" id="JANPWB010000010">
    <property type="protein sequence ID" value="KAJ1138943.1"/>
    <property type="molecule type" value="Genomic_DNA"/>
</dbReference>
<dbReference type="AlphaFoldDB" id="A0AAV7QKM4"/>
<sequence length="68" mass="7571">MTACETGWRAPSVGNRVEQPIDKTGQQHAEVRKPQLEDWNQQETLPPSAPRPLLLRASSTTRGVHPTL</sequence>
<evidence type="ECO:0000313" key="2">
    <source>
        <dbReference type="EMBL" id="KAJ1138943.1"/>
    </source>
</evidence>
<gene>
    <name evidence="2" type="ORF">NDU88_005322</name>
</gene>
<proteinExistence type="predicted"/>
<dbReference type="Proteomes" id="UP001066276">
    <property type="component" value="Chromosome 6"/>
</dbReference>
<evidence type="ECO:0000313" key="3">
    <source>
        <dbReference type="Proteomes" id="UP001066276"/>
    </source>
</evidence>
<reference evidence="2" key="1">
    <citation type="journal article" date="2022" name="bioRxiv">
        <title>Sequencing and chromosome-scale assembly of the giantPleurodeles waltlgenome.</title>
        <authorList>
            <person name="Brown T."/>
            <person name="Elewa A."/>
            <person name="Iarovenko S."/>
            <person name="Subramanian E."/>
            <person name="Araus A.J."/>
            <person name="Petzold A."/>
            <person name="Susuki M."/>
            <person name="Suzuki K.-i.T."/>
            <person name="Hayashi T."/>
            <person name="Toyoda A."/>
            <person name="Oliveira C."/>
            <person name="Osipova E."/>
            <person name="Leigh N.D."/>
            <person name="Simon A."/>
            <person name="Yun M.H."/>
        </authorList>
    </citation>
    <scope>NUCLEOTIDE SEQUENCE</scope>
    <source>
        <strain evidence="2">20211129_DDA</strain>
        <tissue evidence="2">Liver</tissue>
    </source>
</reference>
<organism evidence="2 3">
    <name type="scientific">Pleurodeles waltl</name>
    <name type="common">Iberian ribbed newt</name>
    <dbReference type="NCBI Taxonomy" id="8319"/>
    <lineage>
        <taxon>Eukaryota</taxon>
        <taxon>Metazoa</taxon>
        <taxon>Chordata</taxon>
        <taxon>Craniata</taxon>
        <taxon>Vertebrata</taxon>
        <taxon>Euteleostomi</taxon>
        <taxon>Amphibia</taxon>
        <taxon>Batrachia</taxon>
        <taxon>Caudata</taxon>
        <taxon>Salamandroidea</taxon>
        <taxon>Salamandridae</taxon>
        <taxon>Pleurodelinae</taxon>
        <taxon>Pleurodeles</taxon>
    </lineage>
</organism>
<evidence type="ECO:0000256" key="1">
    <source>
        <dbReference type="SAM" id="MobiDB-lite"/>
    </source>
</evidence>
<comment type="caution">
    <text evidence="2">The sequence shown here is derived from an EMBL/GenBank/DDBJ whole genome shotgun (WGS) entry which is preliminary data.</text>
</comment>
<protein>
    <submittedName>
        <fullName evidence="2">Uncharacterized protein</fullName>
    </submittedName>
</protein>
<accession>A0AAV7QKM4</accession>
<feature type="region of interest" description="Disordered" evidence="1">
    <location>
        <begin position="1"/>
        <end position="68"/>
    </location>
</feature>
<name>A0AAV7QKM4_PLEWA</name>
<keyword evidence="3" id="KW-1185">Reference proteome</keyword>